<accession>A0ACC1JDV5</accession>
<evidence type="ECO:0000313" key="1">
    <source>
        <dbReference type="EMBL" id="KAJ1948716.1"/>
    </source>
</evidence>
<comment type="caution">
    <text evidence="1">The sequence shown here is derived from an EMBL/GenBank/DDBJ whole genome shotgun (WGS) entry which is preliminary data.</text>
</comment>
<proteinExistence type="predicted"/>
<dbReference type="EMBL" id="JANBPW010000649">
    <property type="protein sequence ID" value="KAJ1948716.1"/>
    <property type="molecule type" value="Genomic_DNA"/>
</dbReference>
<dbReference type="Proteomes" id="UP001150603">
    <property type="component" value="Unassembled WGS sequence"/>
</dbReference>
<keyword evidence="2" id="KW-1185">Reference proteome</keyword>
<organism evidence="1 2">
    <name type="scientific">Linderina macrospora</name>
    <dbReference type="NCBI Taxonomy" id="4868"/>
    <lineage>
        <taxon>Eukaryota</taxon>
        <taxon>Fungi</taxon>
        <taxon>Fungi incertae sedis</taxon>
        <taxon>Zoopagomycota</taxon>
        <taxon>Kickxellomycotina</taxon>
        <taxon>Kickxellomycetes</taxon>
        <taxon>Kickxellales</taxon>
        <taxon>Kickxellaceae</taxon>
        <taxon>Linderina</taxon>
    </lineage>
</organism>
<evidence type="ECO:0000313" key="2">
    <source>
        <dbReference type="Proteomes" id="UP001150603"/>
    </source>
</evidence>
<name>A0ACC1JDV5_9FUNG</name>
<sequence>MPVVEELLIALILDKRLVAKIDQESAILILEQQSADSSQYESLNKWASNIESLLQSSISILS</sequence>
<gene>
    <name evidence="1" type="ORF">FBU59_001463</name>
</gene>
<reference evidence="1" key="1">
    <citation type="submission" date="2022-07" db="EMBL/GenBank/DDBJ databases">
        <title>Phylogenomic reconstructions and comparative analyses of Kickxellomycotina fungi.</title>
        <authorList>
            <person name="Reynolds N.K."/>
            <person name="Stajich J.E."/>
            <person name="Barry K."/>
            <person name="Grigoriev I.V."/>
            <person name="Crous P."/>
            <person name="Smith M.E."/>
        </authorList>
    </citation>
    <scope>NUCLEOTIDE SEQUENCE</scope>
    <source>
        <strain evidence="1">NRRL 5244</strain>
    </source>
</reference>
<protein>
    <submittedName>
        <fullName evidence="1">Uncharacterized protein</fullName>
    </submittedName>
</protein>